<evidence type="ECO:0000313" key="2">
    <source>
        <dbReference type="Proteomes" id="UP001600888"/>
    </source>
</evidence>
<dbReference type="SUPFAM" id="SSF81383">
    <property type="entry name" value="F-box domain"/>
    <property type="match status" value="1"/>
</dbReference>
<dbReference type="InterPro" id="IPR036047">
    <property type="entry name" value="F-box-like_dom_sf"/>
</dbReference>
<gene>
    <name evidence="1" type="ORF">FJTKL_02133</name>
</gene>
<proteinExistence type="predicted"/>
<protein>
    <recommendedName>
        <fullName evidence="3">F-box domain-containing protein</fullName>
    </recommendedName>
</protein>
<accession>A0ABR4DYT2</accession>
<sequence>MAGFPIRHRSSTASPKNSQACFTRLPQEILSLIFSCCHTSDLRVLRETCRLVERPASAILFHRVAISPLRRHLSILRLIADSERLTGHVREIVWYDLTINNEILKPQETDHDDVRQILQNCWKNDLCWLPRAPRGSEGSKCADYDDSIRNTMNRELLPLLSHMKGICSVKLEPMRHTQVVTLQDEVWCYPLTAQTILSRMSMGSFDKLFYRPFVIFWQLINTLNKPIQKLICVEGVLTSLPEQLLGGRLDSTGLTDIELTLQDPLWQPTLGEDNLDDDEMDDYEMKGNERLSDVVTSVEKLIRKASRLQSLTLSLSGDEGGDHYDDTWRWDKQSAYLPETGRAAQEEYISLLVKKERRLRQLKPKHRAAHGAVMYIDHGPIREAYSPLFCLEWQDLRYLHLRQVPISQEDLILFIERHKASLRTIILENYSIPFRTIEDMRNITELQLDKLQISLDAECTGLFTSPRLLRDYVNKAICLPRHVDMDTNTVTHTMVWPLQEDFKTGLNPNLARVWVDDNIWFLDDRQDITIEVQSEENDNTRDEAETYHSSGLAVSLRDSHGCLLDRMRNPWWKMARLSLEPDAPVFYWKVPPGEIGGKPTAVWNFKHRSGAVALGTEPLAYFGDWNEAAGDRALPTPHSAEFDNFVQKGNSCILCDLNRASCARAKWGCMWELRLEQTDLPKRAQKWCPTPFQEQQAIGLAAQECEDEKTAESKDHNAWANLKQETKDVLKKFCREMKIIAPDDMEYWAGLWQEVNSVTESLCTDERAFLREESSTRSGHRRDANYTNPKAMMKLQQQVGYLTAQVDDYHGTEEMEEVKVESEIDSEVSSPDACFSVWEQFRRQAPRWKWGDIGKDHIKVFYWQTSAAEGWPTEVWRFVIRDGTVTYGLRPPARWDATAGDTAEPTPYGPAISEAIRHYESQWRKPQSSCNIHCWRCRCLEALGNALDPLENMTEEELQKKLPPSAVLYEPDVVKRTK</sequence>
<dbReference type="CDD" id="cd09917">
    <property type="entry name" value="F-box_SF"/>
    <property type="match status" value="1"/>
</dbReference>
<dbReference type="EMBL" id="JBAWTH010000137">
    <property type="protein sequence ID" value="KAL2275337.1"/>
    <property type="molecule type" value="Genomic_DNA"/>
</dbReference>
<dbReference type="Proteomes" id="UP001600888">
    <property type="component" value="Unassembled WGS sequence"/>
</dbReference>
<name>A0ABR4DYT2_9PEZI</name>
<organism evidence="1 2">
    <name type="scientific">Diaporthe vaccinii</name>
    <dbReference type="NCBI Taxonomy" id="105482"/>
    <lineage>
        <taxon>Eukaryota</taxon>
        <taxon>Fungi</taxon>
        <taxon>Dikarya</taxon>
        <taxon>Ascomycota</taxon>
        <taxon>Pezizomycotina</taxon>
        <taxon>Sordariomycetes</taxon>
        <taxon>Sordariomycetidae</taxon>
        <taxon>Diaporthales</taxon>
        <taxon>Diaporthaceae</taxon>
        <taxon>Diaporthe</taxon>
        <taxon>Diaporthe eres species complex</taxon>
    </lineage>
</organism>
<evidence type="ECO:0000313" key="1">
    <source>
        <dbReference type="EMBL" id="KAL2275337.1"/>
    </source>
</evidence>
<evidence type="ECO:0008006" key="3">
    <source>
        <dbReference type="Google" id="ProtNLM"/>
    </source>
</evidence>
<comment type="caution">
    <text evidence="1">The sequence shown here is derived from an EMBL/GenBank/DDBJ whole genome shotgun (WGS) entry which is preliminary data.</text>
</comment>
<reference evidence="1 2" key="1">
    <citation type="submission" date="2024-03" db="EMBL/GenBank/DDBJ databases">
        <title>A high-quality draft genome sequence of Diaporthe vaccinii, a causative agent of upright dieback and viscid rot disease in cranberry plants.</title>
        <authorList>
            <person name="Sarrasin M."/>
            <person name="Lang B.F."/>
            <person name="Burger G."/>
        </authorList>
    </citation>
    <scope>NUCLEOTIDE SEQUENCE [LARGE SCALE GENOMIC DNA]</scope>
    <source>
        <strain evidence="1 2">IS7</strain>
    </source>
</reference>
<keyword evidence="2" id="KW-1185">Reference proteome</keyword>